<gene>
    <name evidence="1" type="ORF">IP98_00251</name>
</gene>
<dbReference type="Proteomes" id="UP000319848">
    <property type="component" value="Unassembled WGS sequence"/>
</dbReference>
<dbReference type="EMBL" id="VLKQ01000001">
    <property type="protein sequence ID" value="TWI15260.1"/>
    <property type="molecule type" value="Genomic_DNA"/>
</dbReference>
<sequence>MNYKTALCKTAWGKKLLAQVAKHTCFCTKNCDSNFFKALENNSIELL</sequence>
<evidence type="ECO:0000313" key="2">
    <source>
        <dbReference type="Proteomes" id="UP000319848"/>
    </source>
</evidence>
<accession>V6RX72</accession>
<proteinExistence type="predicted"/>
<comment type="caution">
    <text evidence="1">The sequence shown here is derived from an EMBL/GenBank/DDBJ whole genome shotgun (WGS) entry which is preliminary data.</text>
</comment>
<evidence type="ECO:0000313" key="1">
    <source>
        <dbReference type="EMBL" id="TWI15260.1"/>
    </source>
</evidence>
<name>V6RX72_9FLAO</name>
<organism evidence="1 2">
    <name type="scientific">Flavobacterium cauense R2A-7</name>
    <dbReference type="NCBI Taxonomy" id="1341154"/>
    <lineage>
        <taxon>Bacteria</taxon>
        <taxon>Pseudomonadati</taxon>
        <taxon>Bacteroidota</taxon>
        <taxon>Flavobacteriia</taxon>
        <taxon>Flavobacteriales</taxon>
        <taxon>Flavobacteriaceae</taxon>
        <taxon>Flavobacterium</taxon>
    </lineage>
</organism>
<keyword evidence="2" id="KW-1185">Reference proteome</keyword>
<protein>
    <submittedName>
        <fullName evidence="1">Uncharacterized protein</fullName>
    </submittedName>
</protein>
<dbReference type="AlphaFoldDB" id="V6RX72"/>
<reference evidence="1 2" key="1">
    <citation type="journal article" date="2015" name="Stand. Genomic Sci.">
        <title>Genomic Encyclopedia of Bacterial and Archaeal Type Strains, Phase III: the genomes of soil and plant-associated and newly described type strains.</title>
        <authorList>
            <person name="Whitman W.B."/>
            <person name="Woyke T."/>
            <person name="Klenk H.P."/>
            <person name="Zhou Y."/>
            <person name="Lilburn T.G."/>
            <person name="Beck B.J."/>
            <person name="De Vos P."/>
            <person name="Vandamme P."/>
            <person name="Eisen J.A."/>
            <person name="Garrity G."/>
            <person name="Hugenholtz P."/>
            <person name="Kyrpides N.C."/>
        </authorList>
    </citation>
    <scope>NUCLEOTIDE SEQUENCE [LARGE SCALE GENOMIC DNA]</scope>
    <source>
        <strain evidence="1 2">CGMCC 1.7270</strain>
    </source>
</reference>